<evidence type="ECO:0000313" key="2">
    <source>
        <dbReference type="EMBL" id="SDH84770.1"/>
    </source>
</evidence>
<keyword evidence="3" id="KW-1185">Reference proteome</keyword>
<evidence type="ECO:0000256" key="1">
    <source>
        <dbReference type="SAM" id="MobiDB-lite"/>
    </source>
</evidence>
<dbReference type="STRING" id="428992.SAMN05216272_103412"/>
<sequence length="345" mass="37375">MKVENRFPAVAAIDGQERPPLQGASGLAQPRKGSGASSAGARSERGAGQAAGFSIQLNQQLSAMQTAEDYLGELADRLNQLKLSIGRELSGAQGSARQALEQQLKQVDELLAQRSERTGGSLDANLQLRLHEPARARFSIDGLATLDQARNGGRETLLFSAGRSLSEPGVVVLDDAMSDQQLLRSFNIGLAASGIRAEVGQGGTLTFSVAESEWPQLKEQLALQGEGKRFAKERASHVQVREERLLDLPASVSGNDQRELRRMLDGVIGALDRIGTLRDQLRQRQSEIREFLARQANQDEQQWAEDYAANVFNLVRNSDASYAAVTQTVVAQANLSRFAVVSLLS</sequence>
<proteinExistence type="predicted"/>
<accession>A0A1G8FRL1</accession>
<reference evidence="3" key="1">
    <citation type="submission" date="2016-10" db="EMBL/GenBank/DDBJ databases">
        <authorList>
            <person name="Varghese N."/>
            <person name="Submissions S."/>
        </authorList>
    </citation>
    <scope>NUCLEOTIDE SEQUENCE [LARGE SCALE GENOMIC DNA]</scope>
    <source>
        <strain evidence="3">CCM 7469</strain>
    </source>
</reference>
<feature type="compositionally biased region" description="Low complexity" evidence="1">
    <location>
        <begin position="33"/>
        <end position="47"/>
    </location>
</feature>
<dbReference type="OrthoDB" id="7055067at2"/>
<evidence type="ECO:0000313" key="3">
    <source>
        <dbReference type="Proteomes" id="UP000199636"/>
    </source>
</evidence>
<protein>
    <recommendedName>
        <fullName evidence="4">Flagellin</fullName>
    </recommendedName>
</protein>
<organism evidence="2 3">
    <name type="scientific">Pseudomonas panipatensis</name>
    <dbReference type="NCBI Taxonomy" id="428992"/>
    <lineage>
        <taxon>Bacteria</taxon>
        <taxon>Pseudomonadati</taxon>
        <taxon>Pseudomonadota</taxon>
        <taxon>Gammaproteobacteria</taxon>
        <taxon>Pseudomonadales</taxon>
        <taxon>Pseudomonadaceae</taxon>
        <taxon>Pseudomonas</taxon>
    </lineage>
</organism>
<dbReference type="RefSeq" id="WP_090262381.1">
    <property type="nucleotide sequence ID" value="NZ_FNDS01000003.1"/>
</dbReference>
<dbReference type="AlphaFoldDB" id="A0A1G8FRL1"/>
<feature type="region of interest" description="Disordered" evidence="1">
    <location>
        <begin position="1"/>
        <end position="47"/>
    </location>
</feature>
<gene>
    <name evidence="2" type="ORF">SAMN05216272_103412</name>
</gene>
<evidence type="ECO:0008006" key="4">
    <source>
        <dbReference type="Google" id="ProtNLM"/>
    </source>
</evidence>
<dbReference type="EMBL" id="FNDS01000003">
    <property type="protein sequence ID" value="SDH84770.1"/>
    <property type="molecule type" value="Genomic_DNA"/>
</dbReference>
<name>A0A1G8FRL1_9PSED</name>
<dbReference type="Proteomes" id="UP000199636">
    <property type="component" value="Unassembled WGS sequence"/>
</dbReference>